<dbReference type="Pfam" id="PF04304">
    <property type="entry name" value="DUF454"/>
    <property type="match status" value="1"/>
</dbReference>
<reference evidence="3" key="1">
    <citation type="submission" date="2018-09" db="EMBL/GenBank/DDBJ databases">
        <title>Paracoccus onubensis nov. sp. a moderate halophilic bacterium isolated from Gruta de las Maravillas (Aracena, Spain).</title>
        <authorList>
            <person name="Jurado V."/>
            <person name="Gutierrez-Patricio S."/>
            <person name="Gonzalez-Pimentel J.L."/>
            <person name="Miller A.Z."/>
            <person name="Laiz L."/>
            <person name="Saiz-Jimenez C."/>
        </authorList>
    </citation>
    <scope>NUCLEOTIDE SEQUENCE [LARGE SCALE GENOMIC DNA]</scope>
    <source>
        <strain evidence="3">DSM 26381</strain>
    </source>
</reference>
<organism evidence="2 3">
    <name type="scientific">Paracoccus siganidrum</name>
    <dbReference type="NCBI Taxonomy" id="1276757"/>
    <lineage>
        <taxon>Bacteria</taxon>
        <taxon>Pseudomonadati</taxon>
        <taxon>Pseudomonadota</taxon>
        <taxon>Alphaproteobacteria</taxon>
        <taxon>Rhodobacterales</taxon>
        <taxon>Paracoccaceae</taxon>
        <taxon>Paracoccus</taxon>
    </lineage>
</organism>
<keyword evidence="1" id="KW-0472">Membrane</keyword>
<dbReference type="EMBL" id="QZEW01000005">
    <property type="protein sequence ID" value="RJL21322.1"/>
    <property type="molecule type" value="Genomic_DNA"/>
</dbReference>
<dbReference type="InterPro" id="IPR007401">
    <property type="entry name" value="DUF454"/>
</dbReference>
<evidence type="ECO:0000313" key="3">
    <source>
        <dbReference type="Proteomes" id="UP000283587"/>
    </source>
</evidence>
<dbReference type="PIRSF" id="PIRSF016789">
    <property type="entry name" value="DUF454"/>
    <property type="match status" value="1"/>
</dbReference>
<proteinExistence type="predicted"/>
<comment type="caution">
    <text evidence="2">The sequence shown here is derived from an EMBL/GenBank/DDBJ whole genome shotgun (WGS) entry which is preliminary data.</text>
</comment>
<keyword evidence="3" id="KW-1185">Reference proteome</keyword>
<feature type="transmembrane region" description="Helical" evidence="1">
    <location>
        <begin position="6"/>
        <end position="39"/>
    </location>
</feature>
<keyword evidence="1" id="KW-0812">Transmembrane</keyword>
<feature type="transmembrane region" description="Helical" evidence="1">
    <location>
        <begin position="95"/>
        <end position="113"/>
    </location>
</feature>
<dbReference type="RefSeq" id="WP_119896466.1">
    <property type="nucleotide sequence ID" value="NZ_QNRC01000007.1"/>
</dbReference>
<dbReference type="PANTHER" id="PTHR35813:SF1">
    <property type="entry name" value="INNER MEMBRANE PROTEIN YBAN"/>
    <property type="match status" value="1"/>
</dbReference>
<sequence length="117" mass="12654">MRLVLYLVGSASLVLGIIGAFLPVMPTVPFLLVAAWAFARSSPQLRQRILDHPVYGHHVREWQERGAVSRLAKVWAVSAMSVGVALALWLGIAPWIVAVQAGICAAVAVFLVTRPET</sequence>
<keyword evidence="1" id="KW-1133">Transmembrane helix</keyword>
<dbReference type="OrthoDB" id="9816293at2"/>
<dbReference type="PANTHER" id="PTHR35813">
    <property type="entry name" value="INNER MEMBRANE PROTEIN YBAN"/>
    <property type="match status" value="1"/>
</dbReference>
<name>A0A419ABU3_9RHOB</name>
<gene>
    <name evidence="2" type="ORF">D3P05_01745</name>
</gene>
<dbReference type="GO" id="GO:0005886">
    <property type="term" value="C:plasma membrane"/>
    <property type="evidence" value="ECO:0007669"/>
    <property type="project" value="TreeGrafter"/>
</dbReference>
<accession>A0A419ABU3</accession>
<dbReference type="Proteomes" id="UP000283587">
    <property type="component" value="Unassembled WGS sequence"/>
</dbReference>
<evidence type="ECO:0000256" key="1">
    <source>
        <dbReference type="SAM" id="Phobius"/>
    </source>
</evidence>
<evidence type="ECO:0000313" key="2">
    <source>
        <dbReference type="EMBL" id="RJL21322.1"/>
    </source>
</evidence>
<dbReference type="AlphaFoldDB" id="A0A419ABU3"/>
<protein>
    <submittedName>
        <fullName evidence="2">DUF454 domain-containing protein</fullName>
    </submittedName>
</protein>